<dbReference type="InterPro" id="IPR006638">
    <property type="entry name" value="Elp3/MiaA/NifB-like_rSAM"/>
</dbReference>
<keyword evidence="4" id="KW-0949">S-adenosyl-L-methionine</keyword>
<name>A0A562J335_9FIRM</name>
<keyword evidence="3" id="KW-0808">Transferase</keyword>
<dbReference type="EMBL" id="VLKH01000013">
    <property type="protein sequence ID" value="TWH77608.1"/>
    <property type="molecule type" value="Genomic_DNA"/>
</dbReference>
<evidence type="ECO:0000259" key="8">
    <source>
        <dbReference type="PROSITE" id="PS51332"/>
    </source>
</evidence>
<dbReference type="GO" id="GO:0046872">
    <property type="term" value="F:metal ion binding"/>
    <property type="evidence" value="ECO:0007669"/>
    <property type="project" value="UniProtKB-KW"/>
</dbReference>
<dbReference type="InterPro" id="IPR051198">
    <property type="entry name" value="BchE-like"/>
</dbReference>
<keyword evidence="11" id="KW-1185">Reference proteome</keyword>
<dbReference type="PANTHER" id="PTHR43409:SF7">
    <property type="entry name" value="BLL1977 PROTEIN"/>
    <property type="match status" value="1"/>
</dbReference>
<feature type="domain" description="B12-binding" evidence="8">
    <location>
        <begin position="1"/>
        <end position="134"/>
    </location>
</feature>
<dbReference type="AlphaFoldDB" id="A0A562J335"/>
<comment type="cofactor">
    <cofactor evidence="1">
        <name>[4Fe-4S] cluster</name>
        <dbReference type="ChEBI" id="CHEBI:49883"/>
    </cofactor>
</comment>
<gene>
    <name evidence="10" type="ORF">LY60_03374</name>
</gene>
<keyword evidence="6" id="KW-0408">Iron</keyword>
<feature type="domain" description="Radical SAM core" evidence="9">
    <location>
        <begin position="158"/>
        <end position="374"/>
    </location>
</feature>
<dbReference type="GO" id="GO:0031419">
    <property type="term" value="F:cobalamin binding"/>
    <property type="evidence" value="ECO:0007669"/>
    <property type="project" value="InterPro"/>
</dbReference>
<dbReference type="PROSITE" id="PS51918">
    <property type="entry name" value="RADICAL_SAM"/>
    <property type="match status" value="1"/>
</dbReference>
<dbReference type="Proteomes" id="UP000315343">
    <property type="component" value="Unassembled WGS sequence"/>
</dbReference>
<dbReference type="SFLD" id="SFLDG01082">
    <property type="entry name" value="B12-binding_domain_containing"/>
    <property type="match status" value="1"/>
</dbReference>
<evidence type="ECO:0000256" key="7">
    <source>
        <dbReference type="ARBA" id="ARBA00023014"/>
    </source>
</evidence>
<comment type="caution">
    <text evidence="10">The sequence shown here is derived from an EMBL/GenBank/DDBJ whole genome shotgun (WGS) entry which is preliminary data.</text>
</comment>
<dbReference type="Pfam" id="PF02310">
    <property type="entry name" value="B12-binding"/>
    <property type="match status" value="1"/>
</dbReference>
<dbReference type="GO" id="GO:0051539">
    <property type="term" value="F:4 iron, 4 sulfur cluster binding"/>
    <property type="evidence" value="ECO:0007669"/>
    <property type="project" value="UniProtKB-KW"/>
</dbReference>
<evidence type="ECO:0000313" key="10">
    <source>
        <dbReference type="EMBL" id="TWH77608.1"/>
    </source>
</evidence>
<dbReference type="GO" id="GO:0005829">
    <property type="term" value="C:cytosol"/>
    <property type="evidence" value="ECO:0007669"/>
    <property type="project" value="TreeGrafter"/>
</dbReference>
<dbReference type="PROSITE" id="PS51332">
    <property type="entry name" value="B12_BINDING"/>
    <property type="match status" value="1"/>
</dbReference>
<dbReference type="Gene3D" id="3.40.50.280">
    <property type="entry name" value="Cobalamin-binding domain"/>
    <property type="match status" value="1"/>
</dbReference>
<dbReference type="InterPro" id="IPR007197">
    <property type="entry name" value="rSAM"/>
</dbReference>
<dbReference type="Gene3D" id="3.80.30.20">
    <property type="entry name" value="tm_1862 like domain"/>
    <property type="match status" value="1"/>
</dbReference>
<dbReference type="SMART" id="SM00729">
    <property type="entry name" value="Elp3"/>
    <property type="match status" value="1"/>
</dbReference>
<keyword evidence="5" id="KW-0479">Metal-binding</keyword>
<dbReference type="OrthoDB" id="9801424at2"/>
<evidence type="ECO:0000256" key="5">
    <source>
        <dbReference type="ARBA" id="ARBA00022723"/>
    </source>
</evidence>
<dbReference type="RefSeq" id="WP_145086454.1">
    <property type="nucleotide sequence ID" value="NZ_VLKH01000013.1"/>
</dbReference>
<dbReference type="CDD" id="cd01335">
    <property type="entry name" value="Radical_SAM"/>
    <property type="match status" value="1"/>
</dbReference>
<dbReference type="SFLD" id="SFLDS00029">
    <property type="entry name" value="Radical_SAM"/>
    <property type="match status" value="1"/>
</dbReference>
<evidence type="ECO:0000259" key="9">
    <source>
        <dbReference type="PROSITE" id="PS51918"/>
    </source>
</evidence>
<evidence type="ECO:0000256" key="2">
    <source>
        <dbReference type="ARBA" id="ARBA00022603"/>
    </source>
</evidence>
<reference evidence="10 11" key="1">
    <citation type="submission" date="2019-07" db="EMBL/GenBank/DDBJ databases">
        <title>Genomic Encyclopedia of Type Strains, Phase I: the one thousand microbial genomes (KMG-I) project.</title>
        <authorList>
            <person name="Kyrpides N."/>
        </authorList>
    </citation>
    <scope>NUCLEOTIDE SEQUENCE [LARGE SCALE GENOMIC DNA]</scope>
    <source>
        <strain evidence="10 11">DSM 13558</strain>
    </source>
</reference>
<keyword evidence="7" id="KW-0411">Iron-sulfur</keyword>
<evidence type="ECO:0000256" key="1">
    <source>
        <dbReference type="ARBA" id="ARBA00001966"/>
    </source>
</evidence>
<dbReference type="InterPro" id="IPR023404">
    <property type="entry name" value="rSAM_horseshoe"/>
</dbReference>
<sequence length="447" mass="51146">MKIALLAPAGAMHRYNGMFHKNLHYAPITLALLAALVPEELGADVKIYDETAEKIPLDIDADIVGITCITGTASRCYRYADYFRKRGIKVILGGVHPSLKPYEAMEHADSVVVGLGENNFPRALKDFRDDCMQRLYFQGENTTVENRPLPRKDLLKEDKYITLNTVEAIRGCNLNCTFCAYPKAFGSKLYKRTVQNIIDEIKTLKGRIVVFPDVNLIADTSFAKELFREMIPLKKWWFGLTTSAIGADHELIELFEKSGCKGLLIGFESVNQETQKSMRKGVNKVYEYQLLMDKLHSHGIMVMGCFAFGSDDDEIDVFLRTVNLCLEAKIDLPRFSVITPFPGTDYYRQLEREQRIIETDWSMYDVEHVVYRPKNMTVNELEEGIKLAWKDAYSVKNIIKRIDIKNLWKINILYGIYFGLNFGYKKYAESFEAYGKTVMADNSDIPD</sequence>
<evidence type="ECO:0000256" key="6">
    <source>
        <dbReference type="ARBA" id="ARBA00023004"/>
    </source>
</evidence>
<dbReference type="SFLD" id="SFLDG01123">
    <property type="entry name" value="methyltransferase_(Class_B)"/>
    <property type="match status" value="1"/>
</dbReference>
<dbReference type="InterPro" id="IPR058240">
    <property type="entry name" value="rSAM_sf"/>
</dbReference>
<proteinExistence type="predicted"/>
<dbReference type="InterPro" id="IPR034466">
    <property type="entry name" value="Methyltransferase_Class_B"/>
</dbReference>
<evidence type="ECO:0000256" key="4">
    <source>
        <dbReference type="ARBA" id="ARBA00022691"/>
    </source>
</evidence>
<keyword evidence="2" id="KW-0489">Methyltransferase</keyword>
<dbReference type="CDD" id="cd02068">
    <property type="entry name" value="radical_SAM_B12_BD"/>
    <property type="match status" value="1"/>
</dbReference>
<evidence type="ECO:0000313" key="11">
    <source>
        <dbReference type="Proteomes" id="UP000315343"/>
    </source>
</evidence>
<dbReference type="GO" id="GO:0003824">
    <property type="term" value="F:catalytic activity"/>
    <property type="evidence" value="ECO:0007669"/>
    <property type="project" value="InterPro"/>
</dbReference>
<dbReference type="Pfam" id="PF04055">
    <property type="entry name" value="Radical_SAM"/>
    <property type="match status" value="1"/>
</dbReference>
<dbReference type="InterPro" id="IPR006158">
    <property type="entry name" value="Cobalamin-bd"/>
</dbReference>
<protein>
    <submittedName>
        <fullName evidence="10">Radical SAM superfamily enzyme YgiQ (UPF0313 family)</fullName>
    </submittedName>
</protein>
<organism evidence="10 11">
    <name type="scientific">Sedimentibacter saalensis</name>
    <dbReference type="NCBI Taxonomy" id="130788"/>
    <lineage>
        <taxon>Bacteria</taxon>
        <taxon>Bacillati</taxon>
        <taxon>Bacillota</taxon>
        <taxon>Tissierellia</taxon>
        <taxon>Sedimentibacter</taxon>
    </lineage>
</organism>
<dbReference type="PANTHER" id="PTHR43409">
    <property type="entry name" value="ANAEROBIC MAGNESIUM-PROTOPORPHYRIN IX MONOMETHYL ESTER CYCLASE-RELATED"/>
    <property type="match status" value="1"/>
</dbReference>
<dbReference type="SUPFAM" id="SSF102114">
    <property type="entry name" value="Radical SAM enzymes"/>
    <property type="match status" value="1"/>
</dbReference>
<evidence type="ECO:0000256" key="3">
    <source>
        <dbReference type="ARBA" id="ARBA00022679"/>
    </source>
</evidence>
<accession>A0A562J335</accession>